<evidence type="ECO:0000259" key="2">
    <source>
        <dbReference type="PROSITE" id="PS50076"/>
    </source>
</evidence>
<dbReference type="Gene3D" id="1.10.287.110">
    <property type="entry name" value="DnaJ domain"/>
    <property type="match status" value="1"/>
</dbReference>
<comment type="caution">
    <text evidence="3">The sequence shown here is derived from an EMBL/GenBank/DDBJ whole genome shotgun (WGS) entry which is preliminary data.</text>
</comment>
<feature type="domain" description="J" evidence="2">
    <location>
        <begin position="11"/>
        <end position="82"/>
    </location>
</feature>
<dbReference type="SMART" id="SM00271">
    <property type="entry name" value="DnaJ"/>
    <property type="match status" value="1"/>
</dbReference>
<gene>
    <name evidence="3" type="ORF">SO802_004838</name>
</gene>
<keyword evidence="4" id="KW-1185">Reference proteome</keyword>
<dbReference type="CDD" id="cd06257">
    <property type="entry name" value="DnaJ"/>
    <property type="match status" value="1"/>
</dbReference>
<name>A0AAW2DKN7_9ROSI</name>
<feature type="region of interest" description="Disordered" evidence="1">
    <location>
        <begin position="168"/>
        <end position="206"/>
    </location>
</feature>
<accession>A0AAW2DKN7</accession>
<proteinExistence type="predicted"/>
<dbReference type="PRINTS" id="PR00625">
    <property type="entry name" value="JDOMAIN"/>
</dbReference>
<dbReference type="Proteomes" id="UP001459277">
    <property type="component" value="Unassembled WGS sequence"/>
</dbReference>
<reference evidence="3 4" key="1">
    <citation type="submission" date="2024-01" db="EMBL/GenBank/DDBJ databases">
        <title>A telomere-to-telomere, gap-free genome of sweet tea (Lithocarpus litseifolius).</title>
        <authorList>
            <person name="Zhou J."/>
        </authorList>
    </citation>
    <scope>NUCLEOTIDE SEQUENCE [LARGE SCALE GENOMIC DNA]</scope>
    <source>
        <strain evidence="3">Zhou-2022a</strain>
        <tissue evidence="3">Leaf</tissue>
    </source>
</reference>
<dbReference type="SUPFAM" id="SSF46565">
    <property type="entry name" value="Chaperone J-domain"/>
    <property type="match status" value="1"/>
</dbReference>
<dbReference type="PANTHER" id="PTHR44743">
    <property type="entry name" value="PUTATIVE, EXPRESSED-RELATED"/>
    <property type="match status" value="1"/>
</dbReference>
<evidence type="ECO:0000256" key="1">
    <source>
        <dbReference type="SAM" id="MobiDB-lite"/>
    </source>
</evidence>
<dbReference type="PROSITE" id="PS50076">
    <property type="entry name" value="DNAJ_2"/>
    <property type="match status" value="1"/>
</dbReference>
<evidence type="ECO:0000313" key="4">
    <source>
        <dbReference type="Proteomes" id="UP001459277"/>
    </source>
</evidence>
<feature type="compositionally biased region" description="Low complexity" evidence="1">
    <location>
        <begin position="118"/>
        <end position="134"/>
    </location>
</feature>
<feature type="compositionally biased region" description="Polar residues" evidence="1">
    <location>
        <begin position="190"/>
        <end position="206"/>
    </location>
</feature>
<dbReference type="InterPro" id="IPR036869">
    <property type="entry name" value="J_dom_sf"/>
</dbReference>
<feature type="region of interest" description="Disordered" evidence="1">
    <location>
        <begin position="112"/>
        <end position="142"/>
    </location>
</feature>
<dbReference type="InterPro" id="IPR001623">
    <property type="entry name" value="DnaJ_domain"/>
</dbReference>
<dbReference type="AlphaFoldDB" id="A0AAW2DKN7"/>
<evidence type="ECO:0000313" key="3">
    <source>
        <dbReference type="EMBL" id="KAL0009730.1"/>
    </source>
</evidence>
<organism evidence="3 4">
    <name type="scientific">Lithocarpus litseifolius</name>
    <dbReference type="NCBI Taxonomy" id="425828"/>
    <lineage>
        <taxon>Eukaryota</taxon>
        <taxon>Viridiplantae</taxon>
        <taxon>Streptophyta</taxon>
        <taxon>Embryophyta</taxon>
        <taxon>Tracheophyta</taxon>
        <taxon>Spermatophyta</taxon>
        <taxon>Magnoliopsida</taxon>
        <taxon>eudicotyledons</taxon>
        <taxon>Gunneridae</taxon>
        <taxon>Pentapetalae</taxon>
        <taxon>rosids</taxon>
        <taxon>fabids</taxon>
        <taxon>Fagales</taxon>
        <taxon>Fagaceae</taxon>
        <taxon>Lithocarpus</taxon>
    </lineage>
</organism>
<protein>
    <recommendedName>
        <fullName evidence="2">J domain-containing protein</fullName>
    </recommendedName>
</protein>
<dbReference type="Pfam" id="PF00226">
    <property type="entry name" value="DnaJ"/>
    <property type="match status" value="1"/>
</dbReference>
<dbReference type="EMBL" id="JAZDWU010000002">
    <property type="protein sequence ID" value="KAL0009730.1"/>
    <property type="molecule type" value="Genomic_DNA"/>
</dbReference>
<dbReference type="PANTHER" id="PTHR44743:SF5">
    <property type="entry name" value="CHAPERONE DNAJ-DOMAIN SUPERFAMILY PROTEIN"/>
    <property type="match status" value="1"/>
</dbReference>
<sequence>MANGEEKSNNDLYAVLGLEKECTASELRNAYKKLALRWHPDRCSASGNSKFVEEAKQKFQAVQQAYSVLSDSNKRFLYDVGVYDSDDDDENEKGEETFEELQDLFEELFQGNDDTFGSSSQTTTCESSSSNNKRNSSEMNFGKADLEGNLNFQNFCLGVEQQEDAMMGKGVREVPGGAGDRRRHGRKQKVSSGHDVSSTDYSGISV</sequence>